<dbReference type="Pfam" id="PF01963">
    <property type="entry name" value="TraB_PrgY_gumN"/>
    <property type="match status" value="1"/>
</dbReference>
<dbReference type="STRING" id="1285928.SAMN04487894_110129"/>
<gene>
    <name evidence="2" type="ORF">SAMN04487894_110129</name>
</gene>
<keyword evidence="3" id="KW-1185">Reference proteome</keyword>
<dbReference type="CDD" id="cd14789">
    <property type="entry name" value="Tiki"/>
    <property type="match status" value="1"/>
</dbReference>
<dbReference type="EMBL" id="FMZO01000010">
    <property type="protein sequence ID" value="SDD56313.1"/>
    <property type="molecule type" value="Genomic_DNA"/>
</dbReference>
<organism evidence="2 3">
    <name type="scientific">Niabella drilacis (strain DSM 25811 / CCM 8410 / CCUG 62505 / LMG 26954 / E90)</name>
    <dbReference type="NCBI Taxonomy" id="1285928"/>
    <lineage>
        <taxon>Bacteria</taxon>
        <taxon>Pseudomonadati</taxon>
        <taxon>Bacteroidota</taxon>
        <taxon>Chitinophagia</taxon>
        <taxon>Chitinophagales</taxon>
        <taxon>Chitinophagaceae</taxon>
        <taxon>Niabella</taxon>
    </lineage>
</organism>
<feature type="signal peptide" evidence="1">
    <location>
        <begin position="1"/>
        <end position="21"/>
    </location>
</feature>
<dbReference type="RefSeq" id="WP_090391482.1">
    <property type="nucleotide sequence ID" value="NZ_FMZO01000010.1"/>
</dbReference>
<protein>
    <recommendedName>
        <fullName evidence="4">TraB family protein</fullName>
    </recommendedName>
</protein>
<evidence type="ECO:0000256" key="1">
    <source>
        <dbReference type="SAM" id="SignalP"/>
    </source>
</evidence>
<dbReference type="InterPro" id="IPR002816">
    <property type="entry name" value="TraB/PrgY/GumN_fam"/>
</dbReference>
<sequence>MKRTSLLAVAVILCVSGMAQSKKTANKTPKATSLLWEISGNGLTKSSYVLGTMHALCKKDFELKPKVAKALDAATRLYLEVDFTDPEEMDAMGKMMQSAKTISEQLNPQQTEAMRSALKLYNLTLEQADHYTIAGLYSLFALKAIDCPQEEIKMMELELIDRAVKDKKTVGGLEKIREQSNYLEQIYSWDDCIDLLKKGSRYKAASGAMVAAYKNEDLPALDHALKNPDFMSEKAEALLLTRRNNNWAGQMPGIMQKECTVFAVGAGHLWGTAGLLALLRRQGYQVKPVLDQGR</sequence>
<reference evidence="3" key="1">
    <citation type="submission" date="2016-10" db="EMBL/GenBank/DDBJ databases">
        <authorList>
            <person name="Varghese N."/>
            <person name="Submissions S."/>
        </authorList>
    </citation>
    <scope>NUCLEOTIDE SEQUENCE [LARGE SCALE GENOMIC DNA]</scope>
    <source>
        <strain evidence="3">DSM 25811 / CCM 8410 / LMG 26954 / E90</strain>
    </source>
</reference>
<evidence type="ECO:0000313" key="3">
    <source>
        <dbReference type="Proteomes" id="UP000198757"/>
    </source>
</evidence>
<dbReference type="AlphaFoldDB" id="A0A1G6VSB3"/>
<dbReference type="Proteomes" id="UP000198757">
    <property type="component" value="Unassembled WGS sequence"/>
</dbReference>
<dbReference type="PANTHER" id="PTHR40590">
    <property type="entry name" value="CYTOPLASMIC PROTEIN-RELATED"/>
    <property type="match status" value="1"/>
</dbReference>
<proteinExistence type="predicted"/>
<evidence type="ECO:0000313" key="2">
    <source>
        <dbReference type="EMBL" id="SDD56313.1"/>
    </source>
</evidence>
<accession>A0A1G6VSB3</accession>
<dbReference type="PANTHER" id="PTHR40590:SF1">
    <property type="entry name" value="CYTOPLASMIC PROTEIN"/>
    <property type="match status" value="1"/>
</dbReference>
<dbReference type="OrthoDB" id="9798714at2"/>
<evidence type="ECO:0008006" key="4">
    <source>
        <dbReference type="Google" id="ProtNLM"/>
    </source>
</evidence>
<dbReference type="InterPro" id="IPR047111">
    <property type="entry name" value="YbaP-like"/>
</dbReference>
<keyword evidence="1" id="KW-0732">Signal</keyword>
<name>A0A1G6VSB3_NIADE</name>
<feature type="chain" id="PRO_5011700936" description="TraB family protein" evidence="1">
    <location>
        <begin position="22"/>
        <end position="294"/>
    </location>
</feature>